<dbReference type="PANTHER" id="PTHR45436">
    <property type="entry name" value="SENSOR HISTIDINE KINASE YKOH"/>
    <property type="match status" value="1"/>
</dbReference>
<keyword evidence="6 11" id="KW-0812">Transmembrane</keyword>
<dbReference type="InterPro" id="IPR050428">
    <property type="entry name" value="TCS_sensor_his_kinase"/>
</dbReference>
<dbReference type="SMART" id="SM00304">
    <property type="entry name" value="HAMP"/>
    <property type="match status" value="1"/>
</dbReference>
<dbReference type="SUPFAM" id="SSF47384">
    <property type="entry name" value="Homodimeric domain of signal transducing histidine kinase"/>
    <property type="match status" value="1"/>
</dbReference>
<dbReference type="RefSeq" id="WP_105184528.1">
    <property type="nucleotide sequence ID" value="NZ_BAAAGO010000012.1"/>
</dbReference>
<dbReference type="Gene3D" id="3.30.565.10">
    <property type="entry name" value="Histidine kinase-like ATPase, C-terminal domain"/>
    <property type="match status" value="1"/>
</dbReference>
<evidence type="ECO:0000259" key="13">
    <source>
        <dbReference type="PROSITE" id="PS50885"/>
    </source>
</evidence>
<evidence type="ECO:0000259" key="12">
    <source>
        <dbReference type="PROSITE" id="PS50109"/>
    </source>
</evidence>
<dbReference type="PRINTS" id="PR00344">
    <property type="entry name" value="BCTRLSENSOR"/>
</dbReference>
<accession>A0A2N9JCI7</accession>
<dbReference type="Proteomes" id="UP000238164">
    <property type="component" value="Chromosome 1"/>
</dbReference>
<dbReference type="CDD" id="cd00082">
    <property type="entry name" value="HisKA"/>
    <property type="match status" value="1"/>
</dbReference>
<dbReference type="Pfam" id="PF00512">
    <property type="entry name" value="HisKA"/>
    <property type="match status" value="1"/>
</dbReference>
<evidence type="ECO:0000256" key="1">
    <source>
        <dbReference type="ARBA" id="ARBA00000085"/>
    </source>
</evidence>
<dbReference type="InterPro" id="IPR004358">
    <property type="entry name" value="Sig_transdc_His_kin-like_C"/>
</dbReference>
<keyword evidence="5" id="KW-0808">Transferase</keyword>
<name>A0A2N9JCI7_9ACTN</name>
<feature type="transmembrane region" description="Helical" evidence="11">
    <location>
        <begin position="27"/>
        <end position="49"/>
    </location>
</feature>
<keyword evidence="9" id="KW-0902">Two-component regulatory system</keyword>
<feature type="domain" description="Histidine kinase" evidence="12">
    <location>
        <begin position="275"/>
        <end position="484"/>
    </location>
</feature>
<dbReference type="EMBL" id="LT985188">
    <property type="protein sequence ID" value="SPD85239.1"/>
    <property type="molecule type" value="Genomic_DNA"/>
</dbReference>
<evidence type="ECO:0000256" key="8">
    <source>
        <dbReference type="ARBA" id="ARBA00022989"/>
    </source>
</evidence>
<dbReference type="InterPro" id="IPR036890">
    <property type="entry name" value="HATPase_C_sf"/>
</dbReference>
<dbReference type="SUPFAM" id="SSF158472">
    <property type="entry name" value="HAMP domain-like"/>
    <property type="match status" value="1"/>
</dbReference>
<dbReference type="CDD" id="cd00075">
    <property type="entry name" value="HATPase"/>
    <property type="match status" value="1"/>
</dbReference>
<dbReference type="SMART" id="SM00388">
    <property type="entry name" value="HisKA"/>
    <property type="match status" value="1"/>
</dbReference>
<evidence type="ECO:0000256" key="7">
    <source>
        <dbReference type="ARBA" id="ARBA00022777"/>
    </source>
</evidence>
<keyword evidence="8 11" id="KW-1133">Transmembrane helix</keyword>
<feature type="domain" description="HAMP" evidence="13">
    <location>
        <begin position="215"/>
        <end position="267"/>
    </location>
</feature>
<dbReference type="PANTHER" id="PTHR45436:SF5">
    <property type="entry name" value="SENSOR HISTIDINE KINASE TRCS"/>
    <property type="match status" value="1"/>
</dbReference>
<feature type="transmembrane region" description="Helical" evidence="11">
    <location>
        <begin position="192"/>
        <end position="214"/>
    </location>
</feature>
<proteinExistence type="predicted"/>
<evidence type="ECO:0000313" key="14">
    <source>
        <dbReference type="EMBL" id="SPD85239.1"/>
    </source>
</evidence>
<dbReference type="EC" id="2.7.13.3" evidence="3"/>
<comment type="subcellular location">
    <subcellularLocation>
        <location evidence="2">Cell membrane</location>
    </subcellularLocation>
</comment>
<dbReference type="GO" id="GO:0005886">
    <property type="term" value="C:plasma membrane"/>
    <property type="evidence" value="ECO:0007669"/>
    <property type="project" value="UniProtKB-SubCell"/>
</dbReference>
<dbReference type="GO" id="GO:0000155">
    <property type="term" value="F:phosphorelay sensor kinase activity"/>
    <property type="evidence" value="ECO:0007669"/>
    <property type="project" value="InterPro"/>
</dbReference>
<dbReference type="InterPro" id="IPR003661">
    <property type="entry name" value="HisK_dim/P_dom"/>
</dbReference>
<dbReference type="AlphaFoldDB" id="A0A2N9JCI7"/>
<dbReference type="InterPro" id="IPR005467">
    <property type="entry name" value="His_kinase_dom"/>
</dbReference>
<reference evidence="14 15" key="1">
    <citation type="submission" date="2018-02" db="EMBL/GenBank/DDBJ databases">
        <authorList>
            <person name="Cohen D.B."/>
            <person name="Kent A.D."/>
        </authorList>
    </citation>
    <scope>NUCLEOTIDE SEQUENCE [LARGE SCALE GENOMIC DNA]</scope>
    <source>
        <strain evidence="14">1</strain>
    </source>
</reference>
<evidence type="ECO:0000256" key="9">
    <source>
        <dbReference type="ARBA" id="ARBA00023012"/>
    </source>
</evidence>
<evidence type="ECO:0000256" key="4">
    <source>
        <dbReference type="ARBA" id="ARBA00022553"/>
    </source>
</evidence>
<evidence type="ECO:0000256" key="3">
    <source>
        <dbReference type="ARBA" id="ARBA00012438"/>
    </source>
</evidence>
<dbReference type="SUPFAM" id="SSF55874">
    <property type="entry name" value="ATPase domain of HSP90 chaperone/DNA topoisomerase II/histidine kinase"/>
    <property type="match status" value="1"/>
</dbReference>
<evidence type="ECO:0000256" key="6">
    <source>
        <dbReference type="ARBA" id="ARBA00022692"/>
    </source>
</evidence>
<protein>
    <recommendedName>
        <fullName evidence="3">histidine kinase</fullName>
        <ecNumber evidence="3">2.7.13.3</ecNumber>
    </recommendedName>
</protein>
<keyword evidence="7 14" id="KW-0418">Kinase</keyword>
<dbReference type="Pfam" id="PF00672">
    <property type="entry name" value="HAMP"/>
    <property type="match status" value="1"/>
</dbReference>
<dbReference type="KEGG" id="mgg:MPLG2_0203"/>
<dbReference type="SMART" id="SM00387">
    <property type="entry name" value="HATPase_c"/>
    <property type="match status" value="1"/>
</dbReference>
<dbReference type="OrthoDB" id="9786919at2"/>
<evidence type="ECO:0000313" key="15">
    <source>
        <dbReference type="Proteomes" id="UP000238164"/>
    </source>
</evidence>
<dbReference type="CDD" id="cd06225">
    <property type="entry name" value="HAMP"/>
    <property type="match status" value="1"/>
</dbReference>
<dbReference type="InterPro" id="IPR036097">
    <property type="entry name" value="HisK_dim/P_sf"/>
</dbReference>
<dbReference type="PROSITE" id="PS50109">
    <property type="entry name" value="HIS_KIN"/>
    <property type="match status" value="1"/>
</dbReference>
<organism evidence="14 15">
    <name type="scientific">Micropruina glycogenica</name>
    <dbReference type="NCBI Taxonomy" id="75385"/>
    <lineage>
        <taxon>Bacteria</taxon>
        <taxon>Bacillati</taxon>
        <taxon>Actinomycetota</taxon>
        <taxon>Actinomycetes</taxon>
        <taxon>Propionibacteriales</taxon>
        <taxon>Nocardioidaceae</taxon>
        <taxon>Micropruina</taxon>
    </lineage>
</organism>
<keyword evidence="4" id="KW-0597">Phosphoprotein</keyword>
<evidence type="ECO:0000256" key="10">
    <source>
        <dbReference type="ARBA" id="ARBA00023136"/>
    </source>
</evidence>
<comment type="catalytic activity">
    <reaction evidence="1">
        <text>ATP + protein L-histidine = ADP + protein N-phospho-L-histidine.</text>
        <dbReference type="EC" id="2.7.13.3"/>
    </reaction>
</comment>
<dbReference type="InterPro" id="IPR003594">
    <property type="entry name" value="HATPase_dom"/>
</dbReference>
<evidence type="ECO:0000256" key="5">
    <source>
        <dbReference type="ARBA" id="ARBA00022679"/>
    </source>
</evidence>
<dbReference type="InterPro" id="IPR003660">
    <property type="entry name" value="HAMP_dom"/>
</dbReference>
<gene>
    <name evidence="14" type="ORF">MPLG2_0203</name>
</gene>
<dbReference type="Gene3D" id="6.10.340.10">
    <property type="match status" value="1"/>
</dbReference>
<sequence>MARAKREPAPPGPSLWRVRLATVRSRVILAVIGLTALALTIAGLTAYSLERALTEQRVQGYLDRSVEEFRVLSAQGVDSTGRPFLESSLDELLRTAMQRHVLATNESALGVINGKVAWTAPEGVPLRPELDPEFVAAVLPLSALDQVTRSRLQTAQHDYFFAVIPVRSPTETGALVHVFDMRAEELLLQGTYVTYALVATGSLVVVGFLIWLLVGRLLRQIRLLRTTAEDITEHDLSRRIPVQGNDDLSALAGTVNAMLDRLKSAIGSQRQLLDDVGHELRTPVTIVRGHLELMDADLPHDVRATRTLALDEIDRMVRLVDDLLTLAKAERTDFVQPSPTDVGRLTDETLEKARALAQRRWTLDQLADVEAALDAQRIAQAWLQLASNAVKYSPDDTPIALGSAVRLGELRLWVRDQGVGIAPDERERVLARFGRGSTAALRADGAGLGLAIVDKIVTAHGGRVDIESTPDLGSTITLVLPLQAAAPNRPSQEAIA</sequence>
<dbReference type="PROSITE" id="PS50885">
    <property type="entry name" value="HAMP"/>
    <property type="match status" value="1"/>
</dbReference>
<evidence type="ECO:0000256" key="2">
    <source>
        <dbReference type="ARBA" id="ARBA00004236"/>
    </source>
</evidence>
<keyword evidence="10 11" id="KW-0472">Membrane</keyword>
<dbReference type="Gene3D" id="1.10.287.130">
    <property type="match status" value="1"/>
</dbReference>
<keyword evidence="15" id="KW-1185">Reference proteome</keyword>
<evidence type="ECO:0000256" key="11">
    <source>
        <dbReference type="SAM" id="Phobius"/>
    </source>
</evidence>
<dbReference type="Pfam" id="PF02518">
    <property type="entry name" value="HATPase_c"/>
    <property type="match status" value="1"/>
</dbReference>